<dbReference type="OrthoDB" id="287932at2"/>
<evidence type="ECO:0000313" key="3">
    <source>
        <dbReference type="EMBL" id="TLU71344.1"/>
    </source>
</evidence>
<keyword evidence="3" id="KW-0503">Monooxygenase</keyword>
<dbReference type="AlphaFoldDB" id="A0A5R9J137"/>
<keyword evidence="3" id="KW-0560">Oxidoreductase</keyword>
<dbReference type="Proteomes" id="UP000305654">
    <property type="component" value="Unassembled WGS sequence"/>
</dbReference>
<dbReference type="InterPro" id="IPR011008">
    <property type="entry name" value="Dimeric_a/b-barrel"/>
</dbReference>
<dbReference type="GO" id="GO:0004497">
    <property type="term" value="F:monooxygenase activity"/>
    <property type="evidence" value="ECO:0007669"/>
    <property type="project" value="UniProtKB-KW"/>
</dbReference>
<evidence type="ECO:0000313" key="4">
    <source>
        <dbReference type="Proteomes" id="UP000305654"/>
    </source>
</evidence>
<dbReference type="InterPro" id="IPR050744">
    <property type="entry name" value="AI-2_Isomerase_LsrG"/>
</dbReference>
<dbReference type="InterPro" id="IPR007138">
    <property type="entry name" value="ABM_dom"/>
</dbReference>
<evidence type="ECO:0000256" key="1">
    <source>
        <dbReference type="SAM" id="MobiDB-lite"/>
    </source>
</evidence>
<protein>
    <submittedName>
        <fullName evidence="3">Antibiotic biosynthesis monooxygenase</fullName>
    </submittedName>
</protein>
<dbReference type="PANTHER" id="PTHR33336:SF3">
    <property type="entry name" value="ABM DOMAIN-CONTAINING PROTEIN"/>
    <property type="match status" value="1"/>
</dbReference>
<dbReference type="SUPFAM" id="SSF54909">
    <property type="entry name" value="Dimeric alpha+beta barrel"/>
    <property type="match status" value="1"/>
</dbReference>
<feature type="domain" description="ABM" evidence="2">
    <location>
        <begin position="62"/>
        <end position="151"/>
    </location>
</feature>
<organism evidence="3 4">
    <name type="scientific">Lichenicoccus roseus</name>
    <dbReference type="NCBI Taxonomy" id="2683649"/>
    <lineage>
        <taxon>Bacteria</taxon>
        <taxon>Pseudomonadati</taxon>
        <taxon>Pseudomonadota</taxon>
        <taxon>Alphaproteobacteria</taxon>
        <taxon>Acetobacterales</taxon>
        <taxon>Acetobacteraceae</taxon>
        <taxon>Lichenicoccus</taxon>
    </lineage>
</organism>
<dbReference type="Pfam" id="PF03992">
    <property type="entry name" value="ABM"/>
    <property type="match status" value="1"/>
</dbReference>
<name>A0A5R9J137_9PROT</name>
<evidence type="ECO:0000259" key="2">
    <source>
        <dbReference type="PROSITE" id="PS51725"/>
    </source>
</evidence>
<dbReference type="PROSITE" id="PS51725">
    <property type="entry name" value="ABM"/>
    <property type="match status" value="1"/>
</dbReference>
<sequence length="155" mass="16707">MVPRPGPRGLQAVRPANQRQGRVRAVGDRASHGSLSMHGLRTRRVAIPTSSAPNGVGAMTALIIVARFVARDGNTQEVEALLRGFVEPSRGEDGCLFYDLHREVHDSNAFVILDGWRDRTAFDGHAGSAHVAKTLAQLEPLLAAAPVITELERLS</sequence>
<reference evidence="3 4" key="1">
    <citation type="submission" date="2019-05" db="EMBL/GenBank/DDBJ databases">
        <authorList>
            <person name="Pankratov T."/>
            <person name="Grouzdev D."/>
        </authorList>
    </citation>
    <scope>NUCLEOTIDE SEQUENCE [LARGE SCALE GENOMIC DNA]</scope>
    <source>
        <strain evidence="3 4">KEBCLARHB70R</strain>
    </source>
</reference>
<dbReference type="EMBL" id="VCDI01000007">
    <property type="protein sequence ID" value="TLU71344.1"/>
    <property type="molecule type" value="Genomic_DNA"/>
</dbReference>
<feature type="region of interest" description="Disordered" evidence="1">
    <location>
        <begin position="1"/>
        <end position="37"/>
    </location>
</feature>
<comment type="caution">
    <text evidence="3">The sequence shown here is derived from an EMBL/GenBank/DDBJ whole genome shotgun (WGS) entry which is preliminary data.</text>
</comment>
<keyword evidence="4" id="KW-1185">Reference proteome</keyword>
<accession>A0A5R9J137</accession>
<dbReference type="PANTHER" id="PTHR33336">
    <property type="entry name" value="QUINOL MONOOXYGENASE YGIN-RELATED"/>
    <property type="match status" value="1"/>
</dbReference>
<gene>
    <name evidence="3" type="ORF">FE263_17780</name>
</gene>
<dbReference type="Gene3D" id="3.30.70.100">
    <property type="match status" value="1"/>
</dbReference>
<proteinExistence type="predicted"/>